<keyword evidence="4" id="KW-1185">Reference proteome</keyword>
<dbReference type="PANTHER" id="PTHR43849">
    <property type="entry name" value="BLL3936 PROTEIN"/>
    <property type="match status" value="1"/>
</dbReference>
<accession>A0A1Z5HVW2</accession>
<protein>
    <recommendedName>
        <fullName evidence="2">TRAP C4-dicarboxylate transport system permease DctM subunit domain-containing protein</fullName>
    </recommendedName>
</protein>
<dbReference type="OrthoDB" id="9759894at2"/>
<feature type="transmembrane region" description="Helical" evidence="1">
    <location>
        <begin position="492"/>
        <end position="515"/>
    </location>
</feature>
<feature type="transmembrane region" description="Helical" evidence="1">
    <location>
        <begin position="645"/>
        <end position="670"/>
    </location>
</feature>
<dbReference type="EMBL" id="BDGJ01000145">
    <property type="protein sequence ID" value="GAW93477.1"/>
    <property type="molecule type" value="Genomic_DNA"/>
</dbReference>
<evidence type="ECO:0000259" key="2">
    <source>
        <dbReference type="Pfam" id="PF06808"/>
    </source>
</evidence>
<dbReference type="RefSeq" id="WP_088554615.1">
    <property type="nucleotide sequence ID" value="NZ_BDGJ01000145.1"/>
</dbReference>
<feature type="transmembrane region" description="Helical" evidence="1">
    <location>
        <begin position="103"/>
        <end position="121"/>
    </location>
</feature>
<feature type="transmembrane region" description="Helical" evidence="1">
    <location>
        <begin position="77"/>
        <end position="94"/>
    </location>
</feature>
<dbReference type="Proteomes" id="UP000197032">
    <property type="component" value="Unassembled WGS sequence"/>
</dbReference>
<comment type="caution">
    <text evidence="3">The sequence shown here is derived from an EMBL/GenBank/DDBJ whole genome shotgun (WGS) entry which is preliminary data.</text>
</comment>
<evidence type="ECO:0000256" key="1">
    <source>
        <dbReference type="SAM" id="Phobius"/>
    </source>
</evidence>
<name>A0A1Z5HVW2_9FIRM</name>
<feature type="transmembrane region" description="Helical" evidence="1">
    <location>
        <begin position="155"/>
        <end position="173"/>
    </location>
</feature>
<feature type="transmembrane region" description="Helical" evidence="1">
    <location>
        <begin position="127"/>
        <end position="143"/>
    </location>
</feature>
<feature type="transmembrane region" description="Helical" evidence="1">
    <location>
        <begin position="612"/>
        <end position="633"/>
    </location>
</feature>
<dbReference type="InterPro" id="IPR011853">
    <property type="entry name" value="TRAP_DctM-Dct_fused"/>
</dbReference>
<feature type="transmembrane region" description="Helical" evidence="1">
    <location>
        <begin position="451"/>
        <end position="471"/>
    </location>
</feature>
<dbReference type="NCBIfam" id="TIGR02123">
    <property type="entry name" value="TRAP_fused"/>
    <property type="match status" value="1"/>
</dbReference>
<keyword evidence="1" id="KW-0812">Transmembrane</keyword>
<sequence length="726" mass="78345">MSKELENQKELKTNEAILQADESVDVEAVLEQYDAASATRKKMPVFWKWFIFTVSVILSLFQLYTAIFGTLPSNQQRGFHVAIGLGLIFLLYPGGKKDDGKRWLSWATTGVLLLAVLLIYVQGEIRWSTALAAAIVLLLIQMAKKYNKSYTGIPLYDIILAGLGFAAGLYQFFFYEDIIARVGMYNDVDYIIAGIGVLLVLEAARRIVGLPIVVVGAAMLVYAYLGPYMPALLEHRGFSVERIISHQFLSMEGVFGIPIAISATFIYLYMLFGVILQRTGLERFFTDISLAIAGWMTGGPAKIGVLTSVFSGMITGSSVANTVGNGAFTIPMMKRSGYKPEYAAAVEAASSTGGQIMPPIMGSAAFLMIEFTGKTYQEIMKAAIIPALLWFTAQFFEVHYESKKMGIMGIPRSQLPSFWRLMLTRGYMLLPIVAILVILSLGMSAMKAAVYGIYTALGMNILAVIIATILGKQDAIEDKLTVKLFFEILADAARTSLPVIAACAAAGVIGGVVTLTGLGLKITGAILDLANNQLILTMIFAMIASIILGMGLPTTATYVITATMAAPALMELNVPILAAHLFVFYYGIVADITPPVALAAYAGSGLAQSNPFLTGVQAVKIAIGGFLVPYMFVLSPVLIMENVTLLHLGLALITAVLGMYCISTSLAGFINKPLNVLERVLLIAAGLSLVYTHFWTDVFGLVVFALVMINQKFIKRSTATGEQTSG</sequence>
<dbReference type="InterPro" id="IPR010656">
    <property type="entry name" value="DctM"/>
</dbReference>
<feature type="transmembrane region" description="Helical" evidence="1">
    <location>
        <begin position="255"/>
        <end position="276"/>
    </location>
</feature>
<feature type="transmembrane region" description="Helical" evidence="1">
    <location>
        <begin position="427"/>
        <end position="445"/>
    </location>
</feature>
<keyword evidence="1" id="KW-0472">Membrane</keyword>
<feature type="transmembrane region" description="Helical" evidence="1">
    <location>
        <begin position="49"/>
        <end position="71"/>
    </location>
</feature>
<feature type="transmembrane region" description="Helical" evidence="1">
    <location>
        <begin position="179"/>
        <end position="201"/>
    </location>
</feature>
<dbReference type="AlphaFoldDB" id="A0A1Z5HVW2"/>
<reference evidence="4" key="1">
    <citation type="journal article" date="2017" name="Appl. Environ. Microbiol.">
        <title>Genomic analysis of Calderihabitans maritimus KKC1, a thermophilic hydrogenogenic carboxydotrophic bacterium isolated from marine sediment.</title>
        <authorList>
            <person name="Omae K."/>
            <person name="Yoneda Y."/>
            <person name="Fukuyama Y."/>
            <person name="Yoshida T."/>
            <person name="Sako Y."/>
        </authorList>
    </citation>
    <scope>NUCLEOTIDE SEQUENCE [LARGE SCALE GENOMIC DNA]</scope>
    <source>
        <strain evidence="4">KKC1</strain>
    </source>
</reference>
<gene>
    <name evidence="3" type="ORF">KKC1_26100</name>
</gene>
<evidence type="ECO:0000313" key="4">
    <source>
        <dbReference type="Proteomes" id="UP000197032"/>
    </source>
</evidence>
<feature type="transmembrane region" description="Helical" evidence="1">
    <location>
        <begin position="208"/>
        <end position="225"/>
    </location>
</feature>
<keyword evidence="1" id="KW-1133">Transmembrane helix</keyword>
<dbReference type="Pfam" id="PF06808">
    <property type="entry name" value="DctM"/>
    <property type="match status" value="1"/>
</dbReference>
<dbReference type="PANTHER" id="PTHR43849:SF2">
    <property type="entry name" value="BLL3936 PROTEIN"/>
    <property type="match status" value="1"/>
</dbReference>
<feature type="transmembrane region" description="Helical" evidence="1">
    <location>
        <begin position="572"/>
        <end position="592"/>
    </location>
</feature>
<feature type="transmembrane region" description="Helical" evidence="1">
    <location>
        <begin position="535"/>
        <end position="560"/>
    </location>
</feature>
<evidence type="ECO:0000313" key="3">
    <source>
        <dbReference type="EMBL" id="GAW93477.1"/>
    </source>
</evidence>
<organism evidence="3 4">
    <name type="scientific">Calderihabitans maritimus</name>
    <dbReference type="NCBI Taxonomy" id="1246530"/>
    <lineage>
        <taxon>Bacteria</taxon>
        <taxon>Bacillati</taxon>
        <taxon>Bacillota</taxon>
        <taxon>Clostridia</taxon>
        <taxon>Neomoorellales</taxon>
        <taxon>Calderihabitantaceae</taxon>
        <taxon>Calderihabitans</taxon>
    </lineage>
</organism>
<proteinExistence type="predicted"/>
<feature type="domain" description="TRAP C4-dicarboxylate transport system permease DctM subunit" evidence="2">
    <location>
        <begin position="195"/>
        <end position="640"/>
    </location>
</feature>
<feature type="transmembrane region" description="Helical" evidence="1">
    <location>
        <begin position="682"/>
        <end position="707"/>
    </location>
</feature>